<dbReference type="AlphaFoldDB" id="A0AAD4QSA3"/>
<evidence type="ECO:0000256" key="1">
    <source>
        <dbReference type="ARBA" id="ARBA00022443"/>
    </source>
</evidence>
<feature type="compositionally biased region" description="Pro residues" evidence="3">
    <location>
        <begin position="188"/>
        <end position="206"/>
    </location>
</feature>
<proteinExistence type="predicted"/>
<dbReference type="Pfam" id="PF00018">
    <property type="entry name" value="SH3_1"/>
    <property type="match status" value="1"/>
</dbReference>
<feature type="region of interest" description="Disordered" evidence="3">
    <location>
        <begin position="147"/>
        <end position="243"/>
    </location>
</feature>
<keyword evidence="1 2" id="KW-0728">SH3 domain</keyword>
<feature type="compositionally biased region" description="Polar residues" evidence="3">
    <location>
        <begin position="232"/>
        <end position="243"/>
    </location>
</feature>
<keyword evidence="7" id="KW-1185">Reference proteome</keyword>
<dbReference type="SMART" id="SM00326">
    <property type="entry name" value="SH3"/>
    <property type="match status" value="1"/>
</dbReference>
<dbReference type="Gene3D" id="2.30.30.40">
    <property type="entry name" value="SH3 Domains"/>
    <property type="match status" value="1"/>
</dbReference>
<comment type="caution">
    <text evidence="6">The sequence shown here is derived from an EMBL/GenBank/DDBJ whole genome shotgun (WGS) entry which is preliminary data.</text>
</comment>
<keyword evidence="4" id="KW-0812">Transmembrane</keyword>
<dbReference type="Proteomes" id="UP001203297">
    <property type="component" value="Unassembled WGS sequence"/>
</dbReference>
<dbReference type="EMBL" id="WTXG01000003">
    <property type="protein sequence ID" value="KAI0306691.1"/>
    <property type="molecule type" value="Genomic_DNA"/>
</dbReference>
<gene>
    <name evidence="6" type="ORF">B0F90DRAFT_1814543</name>
</gene>
<reference evidence="6" key="1">
    <citation type="journal article" date="2022" name="New Phytol.">
        <title>Evolutionary transition to the ectomycorrhizal habit in the genomes of a hyperdiverse lineage of mushroom-forming fungi.</title>
        <authorList>
            <person name="Looney B."/>
            <person name="Miyauchi S."/>
            <person name="Morin E."/>
            <person name="Drula E."/>
            <person name="Courty P.E."/>
            <person name="Kohler A."/>
            <person name="Kuo A."/>
            <person name="LaButti K."/>
            <person name="Pangilinan J."/>
            <person name="Lipzen A."/>
            <person name="Riley R."/>
            <person name="Andreopoulos W."/>
            <person name="He G."/>
            <person name="Johnson J."/>
            <person name="Nolan M."/>
            <person name="Tritt A."/>
            <person name="Barry K.W."/>
            <person name="Grigoriev I.V."/>
            <person name="Nagy L.G."/>
            <person name="Hibbett D."/>
            <person name="Henrissat B."/>
            <person name="Matheny P.B."/>
            <person name="Labbe J."/>
            <person name="Martin F.M."/>
        </authorList>
    </citation>
    <scope>NUCLEOTIDE SEQUENCE</scope>
    <source>
        <strain evidence="6">BPL690</strain>
    </source>
</reference>
<dbReference type="InterPro" id="IPR001452">
    <property type="entry name" value="SH3_domain"/>
</dbReference>
<evidence type="ECO:0000256" key="2">
    <source>
        <dbReference type="PROSITE-ProRule" id="PRU00192"/>
    </source>
</evidence>
<feature type="domain" description="SH3" evidence="5">
    <location>
        <begin position="259"/>
        <end position="322"/>
    </location>
</feature>
<evidence type="ECO:0000256" key="3">
    <source>
        <dbReference type="SAM" id="MobiDB-lite"/>
    </source>
</evidence>
<accession>A0AAD4QSA3</accession>
<feature type="transmembrane region" description="Helical" evidence="4">
    <location>
        <begin position="50"/>
        <end position="69"/>
    </location>
</feature>
<protein>
    <recommendedName>
        <fullName evidence="5">SH3 domain-containing protein</fullName>
    </recommendedName>
</protein>
<dbReference type="SUPFAM" id="SSF50044">
    <property type="entry name" value="SH3-domain"/>
    <property type="match status" value="1"/>
</dbReference>
<evidence type="ECO:0000313" key="7">
    <source>
        <dbReference type="Proteomes" id="UP001203297"/>
    </source>
</evidence>
<dbReference type="InterPro" id="IPR036028">
    <property type="entry name" value="SH3-like_dom_sf"/>
</dbReference>
<sequence length="341" mass="36776">MHVPVGIRSFERHIVRVAEPDASSSTQSTSTQVPTSGPVPIQLSSSAKSLIGSCTVVGAILFAVIAWKLHCAYKRRKARTIRTRLSIVYGSPEKPTLVSLTEPKGVDEPRKVVLPPAAPSSPTVGWVPQIKSITLPSGVAVPPVAITAPSRSPKFQDERPPTPNSGPSVPSFPSPPPAYRVLGLHTVPLPPPPSESLPSEIPPPTPMSRKFSDTASTPVRESFDLPPIPSPRSASFNSSMSAPTSPPRVGITAVFAPKPLPRLMLVATSFKPNRDDELAVRAGETLRLVKEFEDEWCLVQRVGRPDAEKGVVPSFCLVDRPRIIKNRVMTLSNLTFNGRRK</sequence>
<keyword evidence="4" id="KW-1133">Transmembrane helix</keyword>
<evidence type="ECO:0000259" key="5">
    <source>
        <dbReference type="PROSITE" id="PS50002"/>
    </source>
</evidence>
<evidence type="ECO:0000313" key="6">
    <source>
        <dbReference type="EMBL" id="KAI0306691.1"/>
    </source>
</evidence>
<evidence type="ECO:0000256" key="4">
    <source>
        <dbReference type="SAM" id="Phobius"/>
    </source>
</evidence>
<keyword evidence="4" id="KW-0472">Membrane</keyword>
<name>A0AAD4QSA3_9AGAM</name>
<dbReference type="PROSITE" id="PS50002">
    <property type="entry name" value="SH3"/>
    <property type="match status" value="1"/>
</dbReference>
<organism evidence="6 7">
    <name type="scientific">Multifurca ochricompacta</name>
    <dbReference type="NCBI Taxonomy" id="376703"/>
    <lineage>
        <taxon>Eukaryota</taxon>
        <taxon>Fungi</taxon>
        <taxon>Dikarya</taxon>
        <taxon>Basidiomycota</taxon>
        <taxon>Agaricomycotina</taxon>
        <taxon>Agaricomycetes</taxon>
        <taxon>Russulales</taxon>
        <taxon>Russulaceae</taxon>
        <taxon>Multifurca</taxon>
    </lineage>
</organism>